<feature type="compositionally biased region" description="Basic and acidic residues" evidence="1">
    <location>
        <begin position="69"/>
        <end position="79"/>
    </location>
</feature>
<name>A0A0A8ZH41_ARUDO</name>
<feature type="region of interest" description="Disordered" evidence="1">
    <location>
        <begin position="54"/>
        <end position="92"/>
    </location>
</feature>
<dbReference type="EMBL" id="GBRH01263718">
    <property type="protein sequence ID" value="JAD34177.1"/>
    <property type="molecule type" value="Transcribed_RNA"/>
</dbReference>
<reference evidence="2" key="1">
    <citation type="submission" date="2014-09" db="EMBL/GenBank/DDBJ databases">
        <authorList>
            <person name="Magalhaes I.L.F."/>
            <person name="Oliveira U."/>
            <person name="Santos F.R."/>
            <person name="Vidigal T.H.D.A."/>
            <person name="Brescovit A.D."/>
            <person name="Santos A.J."/>
        </authorList>
    </citation>
    <scope>NUCLEOTIDE SEQUENCE</scope>
    <source>
        <tissue evidence="2">Shoot tissue taken approximately 20 cm above the soil surface</tissue>
    </source>
</reference>
<reference evidence="2" key="2">
    <citation type="journal article" date="2015" name="Data Brief">
        <title>Shoot transcriptome of the giant reed, Arundo donax.</title>
        <authorList>
            <person name="Barrero R.A."/>
            <person name="Guerrero F.D."/>
            <person name="Moolhuijzen P."/>
            <person name="Goolsby J.A."/>
            <person name="Tidwell J."/>
            <person name="Bellgard S.E."/>
            <person name="Bellgard M.I."/>
        </authorList>
    </citation>
    <scope>NUCLEOTIDE SEQUENCE</scope>
    <source>
        <tissue evidence="2">Shoot tissue taken approximately 20 cm above the soil surface</tissue>
    </source>
</reference>
<accession>A0A0A8ZH41</accession>
<evidence type="ECO:0000256" key="1">
    <source>
        <dbReference type="SAM" id="MobiDB-lite"/>
    </source>
</evidence>
<evidence type="ECO:0000313" key="2">
    <source>
        <dbReference type="EMBL" id="JAD34177.1"/>
    </source>
</evidence>
<organism evidence="2">
    <name type="scientific">Arundo donax</name>
    <name type="common">Giant reed</name>
    <name type="synonym">Donax arundinaceus</name>
    <dbReference type="NCBI Taxonomy" id="35708"/>
    <lineage>
        <taxon>Eukaryota</taxon>
        <taxon>Viridiplantae</taxon>
        <taxon>Streptophyta</taxon>
        <taxon>Embryophyta</taxon>
        <taxon>Tracheophyta</taxon>
        <taxon>Spermatophyta</taxon>
        <taxon>Magnoliopsida</taxon>
        <taxon>Liliopsida</taxon>
        <taxon>Poales</taxon>
        <taxon>Poaceae</taxon>
        <taxon>PACMAD clade</taxon>
        <taxon>Arundinoideae</taxon>
        <taxon>Arundineae</taxon>
        <taxon>Arundo</taxon>
    </lineage>
</organism>
<protein>
    <submittedName>
        <fullName evidence="2">Uncharacterized protein</fullName>
    </submittedName>
</protein>
<dbReference type="AlphaFoldDB" id="A0A0A8ZH41"/>
<proteinExistence type="predicted"/>
<sequence length="92" mass="9833">MSSPSRSFENLSFISCSSLSPDFPLRTPPRHVVLSFFSGGGACGIRAASVHTGQRGYGDPYGLPGSPLHSEDTSEDASRRWSRGRSRSSKSA</sequence>
<feature type="compositionally biased region" description="Basic residues" evidence="1">
    <location>
        <begin position="80"/>
        <end position="92"/>
    </location>
</feature>